<dbReference type="AlphaFoldDB" id="A0A409XRU4"/>
<dbReference type="InParanoid" id="A0A409XRU4"/>
<organism evidence="2 3">
    <name type="scientific">Psilocybe cyanescens</name>
    <dbReference type="NCBI Taxonomy" id="93625"/>
    <lineage>
        <taxon>Eukaryota</taxon>
        <taxon>Fungi</taxon>
        <taxon>Dikarya</taxon>
        <taxon>Basidiomycota</taxon>
        <taxon>Agaricomycotina</taxon>
        <taxon>Agaricomycetes</taxon>
        <taxon>Agaricomycetidae</taxon>
        <taxon>Agaricales</taxon>
        <taxon>Agaricineae</taxon>
        <taxon>Strophariaceae</taxon>
        <taxon>Psilocybe</taxon>
    </lineage>
</organism>
<proteinExistence type="predicted"/>
<feature type="compositionally biased region" description="Basic and acidic residues" evidence="1">
    <location>
        <begin position="313"/>
        <end position="353"/>
    </location>
</feature>
<accession>A0A409XRU4</accession>
<gene>
    <name evidence="2" type="ORF">CVT25_000515</name>
</gene>
<dbReference type="Proteomes" id="UP000283269">
    <property type="component" value="Unassembled WGS sequence"/>
</dbReference>
<dbReference type="EMBL" id="NHYD01000714">
    <property type="protein sequence ID" value="PPQ93533.1"/>
    <property type="molecule type" value="Genomic_DNA"/>
</dbReference>
<sequence length="362" mass="40442">MALAIASPQPALDTTVESYTKQLVALHDSTNSFFVFVNEWRLSLAPPDQKAKSLLNIEIGFHVGHFVNAYDKGLEAAHTGHILAVDGIGLAERITNLSVGPDENPHIAEYLVQMKEWATKGSDEATETVKIFQEVQQGIKAVRIILFPDYVLSNSPPFYPVDLEKNIDRILRDLEKCVKMYIRWWTETGMLQKYQGQKVGEITLANAKDTIPVTLSTWTDLKDGYVQYVEQMKRVKDNNKEAFTFAQLFVPAGLQDSGGETSDESPADLSLQYPSDIPAEGRQDVRSDKKKRSSDEQSSNKEGERTKKKSAKKGAESDKEKAKSDKEKAKSDKEKAKSDKEKAKSDKEKAKSEGVCKCCLIM</sequence>
<feature type="compositionally biased region" description="Basic and acidic residues" evidence="1">
    <location>
        <begin position="279"/>
        <end position="305"/>
    </location>
</feature>
<comment type="caution">
    <text evidence="2">The sequence shown here is derived from an EMBL/GenBank/DDBJ whole genome shotgun (WGS) entry which is preliminary data.</text>
</comment>
<reference evidence="2 3" key="1">
    <citation type="journal article" date="2018" name="Evol. Lett.">
        <title>Horizontal gene cluster transfer increased hallucinogenic mushroom diversity.</title>
        <authorList>
            <person name="Reynolds H.T."/>
            <person name="Vijayakumar V."/>
            <person name="Gluck-Thaler E."/>
            <person name="Korotkin H.B."/>
            <person name="Matheny P.B."/>
            <person name="Slot J.C."/>
        </authorList>
    </citation>
    <scope>NUCLEOTIDE SEQUENCE [LARGE SCALE GENOMIC DNA]</scope>
    <source>
        <strain evidence="2 3">2631</strain>
    </source>
</reference>
<evidence type="ECO:0000313" key="3">
    <source>
        <dbReference type="Proteomes" id="UP000283269"/>
    </source>
</evidence>
<feature type="region of interest" description="Disordered" evidence="1">
    <location>
        <begin position="255"/>
        <end position="353"/>
    </location>
</feature>
<protein>
    <submittedName>
        <fullName evidence="2">Uncharacterized protein</fullName>
    </submittedName>
</protein>
<dbReference type="OrthoDB" id="3012448at2759"/>
<evidence type="ECO:0000256" key="1">
    <source>
        <dbReference type="SAM" id="MobiDB-lite"/>
    </source>
</evidence>
<name>A0A409XRU4_PSICY</name>
<evidence type="ECO:0000313" key="2">
    <source>
        <dbReference type="EMBL" id="PPQ93533.1"/>
    </source>
</evidence>
<keyword evidence="3" id="KW-1185">Reference proteome</keyword>